<dbReference type="EMBL" id="JAQJJM010000037">
    <property type="protein sequence ID" value="MDN5133284.1"/>
    <property type="molecule type" value="Genomic_DNA"/>
</dbReference>
<dbReference type="Pfam" id="PF01844">
    <property type="entry name" value="HNH"/>
    <property type="match status" value="1"/>
</dbReference>
<keyword evidence="2" id="KW-0540">Nuclease</keyword>
<dbReference type="Proteomes" id="UP001171508">
    <property type="component" value="Unassembled WGS sequence"/>
</dbReference>
<comment type="caution">
    <text evidence="2">The sequence shown here is derived from an EMBL/GenBank/DDBJ whole genome shotgun (WGS) entry which is preliminary data.</text>
</comment>
<dbReference type="InterPro" id="IPR003615">
    <property type="entry name" value="HNH_nuc"/>
</dbReference>
<accession>A0AAP4Q0F8</accession>
<dbReference type="CDD" id="cd00085">
    <property type="entry name" value="HNHc"/>
    <property type="match status" value="1"/>
</dbReference>
<dbReference type="InterPro" id="IPR052892">
    <property type="entry name" value="NA-targeting_endonuclease"/>
</dbReference>
<reference evidence="2" key="2">
    <citation type="submission" date="2023-01" db="EMBL/GenBank/DDBJ databases">
        <authorList>
            <person name="Uljanovas D."/>
        </authorList>
    </citation>
    <scope>NUCLEOTIDE SEQUENCE</scope>
    <source>
        <strain evidence="2">H19</strain>
    </source>
</reference>
<dbReference type="RefSeq" id="WP_301344344.1">
    <property type="nucleotide sequence ID" value="NZ_JAPZCV010000037.1"/>
</dbReference>
<proteinExistence type="predicted"/>
<dbReference type="SMART" id="SM00507">
    <property type="entry name" value="HNHc"/>
    <property type="match status" value="1"/>
</dbReference>
<dbReference type="PANTHER" id="PTHR33877">
    <property type="entry name" value="SLL1193 PROTEIN"/>
    <property type="match status" value="1"/>
</dbReference>
<keyword evidence="2" id="KW-0378">Hydrolase</keyword>
<name>A0AAP4Q0F8_9BACT</name>
<dbReference type="GO" id="GO:0004519">
    <property type="term" value="F:endonuclease activity"/>
    <property type="evidence" value="ECO:0007669"/>
    <property type="project" value="UniProtKB-KW"/>
</dbReference>
<dbReference type="AlphaFoldDB" id="A0AAP4Q0F8"/>
<dbReference type="GO" id="GO:0003676">
    <property type="term" value="F:nucleic acid binding"/>
    <property type="evidence" value="ECO:0007669"/>
    <property type="project" value="InterPro"/>
</dbReference>
<reference evidence="2" key="1">
    <citation type="journal article" date="2023" name="Microorganisms">
        <title>Genomic Characterization of Arcobacter butzleri Strains Isolated from Various Sources in Lithuania.</title>
        <authorList>
            <person name="Uljanovas D."/>
            <person name="Golz G."/>
            <person name="Fleischmann S."/>
            <person name="Kudirkiene E."/>
            <person name="Kasetiene N."/>
            <person name="Grineviciene A."/>
            <person name="Tamuleviciene E."/>
            <person name="Aksomaitiene J."/>
            <person name="Alter T."/>
            <person name="Malakauskas M."/>
        </authorList>
    </citation>
    <scope>NUCLEOTIDE SEQUENCE</scope>
    <source>
        <strain evidence="2">H19</strain>
    </source>
</reference>
<protein>
    <submittedName>
        <fullName evidence="2">HNH endonuclease signature motif containing protein</fullName>
    </submittedName>
</protein>
<gene>
    <name evidence="2" type="ORF">PJV92_11170</name>
</gene>
<dbReference type="Gene3D" id="1.10.30.50">
    <property type="match status" value="1"/>
</dbReference>
<evidence type="ECO:0000313" key="3">
    <source>
        <dbReference type="Proteomes" id="UP001171508"/>
    </source>
</evidence>
<evidence type="ECO:0000313" key="2">
    <source>
        <dbReference type="EMBL" id="MDN5133284.1"/>
    </source>
</evidence>
<evidence type="ECO:0000259" key="1">
    <source>
        <dbReference type="SMART" id="SM00507"/>
    </source>
</evidence>
<keyword evidence="2" id="KW-0255">Endonuclease</keyword>
<dbReference type="GO" id="GO:0008270">
    <property type="term" value="F:zinc ion binding"/>
    <property type="evidence" value="ECO:0007669"/>
    <property type="project" value="InterPro"/>
</dbReference>
<organism evidence="2 3">
    <name type="scientific">Aliarcobacter butzleri</name>
    <dbReference type="NCBI Taxonomy" id="28197"/>
    <lineage>
        <taxon>Bacteria</taxon>
        <taxon>Pseudomonadati</taxon>
        <taxon>Campylobacterota</taxon>
        <taxon>Epsilonproteobacteria</taxon>
        <taxon>Campylobacterales</taxon>
        <taxon>Arcobacteraceae</taxon>
        <taxon>Aliarcobacter</taxon>
    </lineage>
</organism>
<dbReference type="InterPro" id="IPR002711">
    <property type="entry name" value="HNH"/>
</dbReference>
<dbReference type="PANTHER" id="PTHR33877:SF1">
    <property type="entry name" value="TYPE IV METHYL-DIRECTED RESTRICTION ENZYME ECOKMCRA"/>
    <property type="match status" value="1"/>
</dbReference>
<sequence>MAFSNETFSDESYGIASSTADRINGTFIQKTQGENGCDIIDIEDALVFDERLIYVTYKPSKKTLLHYYMKNYFIAEFNYLRRKTDLSFPEYIFPLLNELKVKYNNNTTNSYEEYNYYLYNLLINNCDKYINEAFNILFEDRNLMKNFSISVSKLIQKIKKQQYPKFLADDGKIKRYSNWNKWLQEALFYREKGRCANCGCDLSGTIAINNKINIDHIIPLTKGGTNDPTNLQILCSTCNKKKYNSSSEAGNNKHIFW</sequence>
<feature type="domain" description="HNH nuclease" evidence="1">
    <location>
        <begin position="182"/>
        <end position="240"/>
    </location>
</feature>